<evidence type="ECO:0000259" key="9">
    <source>
        <dbReference type="PROSITE" id="PS50825"/>
    </source>
</evidence>
<evidence type="ECO:0000256" key="3">
    <source>
        <dbReference type="ARBA" id="ARBA00022737"/>
    </source>
</evidence>
<evidence type="ECO:0000313" key="10">
    <source>
        <dbReference type="EMBL" id="CEM19569.1"/>
    </source>
</evidence>
<gene>
    <name evidence="10" type="ORF">Cvel_19128</name>
</gene>
<dbReference type="PROSITE" id="PS51470">
    <property type="entry name" value="FG_GAP"/>
    <property type="match status" value="1"/>
</dbReference>
<protein>
    <recommendedName>
        <fullName evidence="9">HYR domain-containing protein</fullName>
    </recommendedName>
</protein>
<dbReference type="Gene3D" id="2.130.10.130">
    <property type="entry name" value="Integrin alpha, N-terminal"/>
    <property type="match status" value="2"/>
</dbReference>
<keyword evidence="4" id="KW-0106">Calcium</keyword>
<evidence type="ECO:0000256" key="7">
    <source>
        <dbReference type="PROSITE-ProRule" id="PRU00803"/>
    </source>
</evidence>
<keyword evidence="2" id="KW-0732">Signal</keyword>
<evidence type="ECO:0000256" key="1">
    <source>
        <dbReference type="ARBA" id="ARBA00022536"/>
    </source>
</evidence>
<dbReference type="InterPro" id="IPR028994">
    <property type="entry name" value="Integrin_alpha_N"/>
</dbReference>
<evidence type="ECO:0000256" key="4">
    <source>
        <dbReference type="ARBA" id="ARBA00022837"/>
    </source>
</evidence>
<dbReference type="AlphaFoldDB" id="A0A0G4FX63"/>
<dbReference type="PANTHER" id="PTHR24039">
    <property type="entry name" value="FIBRILLIN-RELATED"/>
    <property type="match status" value="1"/>
</dbReference>
<dbReference type="PROSITE" id="PS50825">
    <property type="entry name" value="HYR"/>
    <property type="match status" value="1"/>
</dbReference>
<feature type="domain" description="HYR" evidence="9">
    <location>
        <begin position="670"/>
        <end position="752"/>
    </location>
</feature>
<dbReference type="PROSITE" id="PS01186">
    <property type="entry name" value="EGF_2"/>
    <property type="match status" value="2"/>
</dbReference>
<dbReference type="SMART" id="SM00191">
    <property type="entry name" value="Int_alpha"/>
    <property type="match status" value="4"/>
</dbReference>
<dbReference type="Gene3D" id="2.10.25.10">
    <property type="entry name" value="Laminin"/>
    <property type="match status" value="4"/>
</dbReference>
<keyword evidence="6" id="KW-0325">Glycoprotein</keyword>
<sequence length="857" mass="90592">MESSVVNATQGGYGSGVGHTAGMGTATVEGLYQQSDSGGGSAPRRSLRTGDITVSTNDFDVSTTGFRWDSRRGASSTEIGVGDINGDGVADIAVKGSSDDEVRVLLGRHHSAVGPFSTNAITDAIFDAWDELTPPEAFRITGTRLGAFKGIAIGDMNGDGYGDILFGESQVDSDAGFAWVVYGRATFPKEFNTDTEMNATTGFTITSPQASSQFGINVAMRDISGDGVADMMIGATGYDNGPAYTVLGQTTSVDSYYPNPLLTSNLNASSTPTKGFKMYGTGNSKAFCEKPAVGDINGDGYDDIGCYLYDDRSIGGQYGAAYFFYGRTTFLDGYDFTGAQAGVFDGTNGFKIEAHRVHNNHNLFQGPGMWMGDINKDGVDDVAIPSRQYIVWANEDDEHSGANVYQYGSSAAGAVWIFWGKRTAIDGNFAATIDMATIADGTQGFRINGGANNQRFGAYMSDTGGDVNGDGTIDIAFGAFETTGRGFCAESSTNNCDTNAECNPTLGSFACTCNYPYVGDGVTCTDYCASGQHNCDANRPNGVSCRTTVRNATHTAGSFTCTCNTGYDGDGLYCNNFCGYNKASSDSTRLAGQVTADPANNCDGNATCAHWAQNGIEASSFTCSCNAGYSGIGTTTDGERCGSGGNECTEDRHTCDTTTQVCVDTLYSFTCVALPAITCPPDYNTPTDRLSPAWQFETSATGTATSSDTTLTYTFSPEEGTFLKFGTNTIIVTGENSAGSQTTCTFKVIVGDDEKPTVQCPASLTLKPPGRVEDPDFFPRVTYPDATNYVLLDNVDSEITPVFDPPEPLKLTQPNTFVKLTGEDSSGNKGECEFAIIVEVCPTNSRRIEENGDCKCK</sequence>
<dbReference type="EMBL" id="CDMZ01000690">
    <property type="protein sequence ID" value="CEM19569.1"/>
    <property type="molecule type" value="Genomic_DNA"/>
</dbReference>
<evidence type="ECO:0000256" key="8">
    <source>
        <dbReference type="SAM" id="MobiDB-lite"/>
    </source>
</evidence>
<dbReference type="InterPro" id="IPR003410">
    <property type="entry name" value="HYR_dom"/>
</dbReference>
<proteinExistence type="predicted"/>
<keyword evidence="1" id="KW-0245">EGF-like domain</keyword>
<dbReference type="VEuPathDB" id="CryptoDB:Cvel_19128"/>
<feature type="repeat" description="FG-GAP" evidence="7">
    <location>
        <begin position="200"/>
        <end position="255"/>
    </location>
</feature>
<dbReference type="PANTHER" id="PTHR24039:SF28">
    <property type="entry name" value="EGF-LIKE DOMAIN-CONTAINING PROTEIN"/>
    <property type="match status" value="1"/>
</dbReference>
<evidence type="ECO:0000256" key="6">
    <source>
        <dbReference type="ARBA" id="ARBA00023180"/>
    </source>
</evidence>
<dbReference type="InterPro" id="IPR013519">
    <property type="entry name" value="Int_alpha_beta-p"/>
</dbReference>
<feature type="region of interest" description="Disordered" evidence="8">
    <location>
        <begin position="31"/>
        <end position="51"/>
    </location>
</feature>
<dbReference type="Pfam" id="PF07645">
    <property type="entry name" value="EGF_CA"/>
    <property type="match status" value="1"/>
</dbReference>
<dbReference type="SMART" id="SM00181">
    <property type="entry name" value="EGF"/>
    <property type="match status" value="3"/>
</dbReference>
<dbReference type="InterPro" id="IPR024731">
    <property type="entry name" value="NELL2-like_EGF"/>
</dbReference>
<evidence type="ECO:0000256" key="2">
    <source>
        <dbReference type="ARBA" id="ARBA00022729"/>
    </source>
</evidence>
<name>A0A0G4FX63_9ALVE</name>
<keyword evidence="5" id="KW-1015">Disulfide bond</keyword>
<reference evidence="10" key="1">
    <citation type="submission" date="2014-11" db="EMBL/GenBank/DDBJ databases">
        <authorList>
            <person name="Otto D Thomas"/>
            <person name="Naeem Raeece"/>
        </authorList>
    </citation>
    <scope>NUCLEOTIDE SEQUENCE</scope>
</reference>
<dbReference type="Pfam" id="PF12947">
    <property type="entry name" value="EGF_3"/>
    <property type="match status" value="1"/>
</dbReference>
<keyword evidence="3" id="KW-0677">Repeat</keyword>
<dbReference type="InterPro" id="IPR049883">
    <property type="entry name" value="NOTCH1_EGF-like"/>
</dbReference>
<dbReference type="SUPFAM" id="SSF69318">
    <property type="entry name" value="Integrin alpha N-terminal domain"/>
    <property type="match status" value="1"/>
</dbReference>
<dbReference type="PhylomeDB" id="A0A0G4FX63"/>
<accession>A0A0G4FX63</accession>
<dbReference type="InterPro" id="IPR000742">
    <property type="entry name" value="EGF"/>
</dbReference>
<evidence type="ECO:0000256" key="5">
    <source>
        <dbReference type="ARBA" id="ARBA00023157"/>
    </source>
</evidence>
<organism evidence="10">
    <name type="scientific">Chromera velia CCMP2878</name>
    <dbReference type="NCBI Taxonomy" id="1169474"/>
    <lineage>
        <taxon>Eukaryota</taxon>
        <taxon>Sar</taxon>
        <taxon>Alveolata</taxon>
        <taxon>Colpodellida</taxon>
        <taxon>Chromeraceae</taxon>
        <taxon>Chromera</taxon>
    </lineage>
</organism>